<dbReference type="OMA" id="RYSWFNS"/>
<feature type="compositionally biased region" description="Polar residues" evidence="1">
    <location>
        <begin position="173"/>
        <end position="192"/>
    </location>
</feature>
<dbReference type="OrthoDB" id="3973129at2759"/>
<feature type="compositionally biased region" description="Acidic residues" evidence="1">
    <location>
        <begin position="233"/>
        <end position="246"/>
    </location>
</feature>
<evidence type="ECO:0000313" key="4">
    <source>
        <dbReference type="Proteomes" id="UP000005222"/>
    </source>
</evidence>
<feature type="compositionally biased region" description="Polar residues" evidence="1">
    <location>
        <begin position="691"/>
        <end position="701"/>
    </location>
</feature>
<feature type="region of interest" description="Disordered" evidence="1">
    <location>
        <begin position="675"/>
        <end position="731"/>
    </location>
</feature>
<dbReference type="EMBL" id="FO082057">
    <property type="protein sequence ID" value="CCE78500.1"/>
    <property type="molecule type" value="Genomic_DNA"/>
</dbReference>
<feature type="compositionally biased region" description="Basic and acidic residues" evidence="1">
    <location>
        <begin position="111"/>
        <end position="124"/>
    </location>
</feature>
<feature type="region of interest" description="Disordered" evidence="1">
    <location>
        <begin position="965"/>
        <end position="1051"/>
    </location>
</feature>
<feature type="region of interest" description="Disordered" evidence="1">
    <location>
        <begin position="92"/>
        <end position="249"/>
    </location>
</feature>
<feature type="compositionally biased region" description="Basic residues" evidence="1">
    <location>
        <begin position="100"/>
        <end position="110"/>
    </location>
</feature>
<proteinExistence type="predicted"/>
<name>G8YR01_PICSO</name>
<evidence type="ECO:0000313" key="3">
    <source>
        <dbReference type="EMBL" id="CCE79086.1"/>
    </source>
</evidence>
<feature type="compositionally biased region" description="Polar residues" evidence="1">
    <location>
        <begin position="965"/>
        <end position="976"/>
    </location>
</feature>
<feature type="compositionally biased region" description="Low complexity" evidence="1">
    <location>
        <begin position="459"/>
        <end position="470"/>
    </location>
</feature>
<feature type="compositionally biased region" description="Polar residues" evidence="1">
    <location>
        <begin position="633"/>
        <end position="657"/>
    </location>
</feature>
<dbReference type="EMBL" id="FO082056">
    <property type="protein sequence ID" value="CCE79086.1"/>
    <property type="molecule type" value="Genomic_DNA"/>
</dbReference>
<dbReference type="InParanoid" id="G8YR01"/>
<feature type="region of interest" description="Disordered" evidence="1">
    <location>
        <begin position="1"/>
        <end position="61"/>
    </location>
</feature>
<evidence type="ECO:0000256" key="1">
    <source>
        <dbReference type="SAM" id="MobiDB-lite"/>
    </source>
</evidence>
<reference evidence="4" key="2">
    <citation type="journal article" date="2012" name="G3 (Bethesda)">
        <title>Pichia sorbitophila, an interspecies yeast hybrid reveals early steps of genome resolution following polyploidization.</title>
        <authorList>
            <person name="Leh Louis V."/>
            <person name="Despons L."/>
            <person name="Friedrich A."/>
            <person name="Martin T."/>
            <person name="Durrens P."/>
            <person name="Casaregola S."/>
            <person name="Neuveglise C."/>
            <person name="Fairhead C."/>
            <person name="Marck C."/>
            <person name="Cruz J.A."/>
            <person name="Straub M.L."/>
            <person name="Kugler V."/>
            <person name="Sacerdot C."/>
            <person name="Uzunov Z."/>
            <person name="Thierry A."/>
            <person name="Weiss S."/>
            <person name="Bleykasten C."/>
            <person name="De Montigny J."/>
            <person name="Jacques N."/>
            <person name="Jung P."/>
            <person name="Lemaire M."/>
            <person name="Mallet S."/>
            <person name="Morel G."/>
            <person name="Richard G.F."/>
            <person name="Sarkar A."/>
            <person name="Savel G."/>
            <person name="Schacherer J."/>
            <person name="Seret M.L."/>
            <person name="Talla E."/>
            <person name="Samson G."/>
            <person name="Jubin C."/>
            <person name="Poulain J."/>
            <person name="Vacherie B."/>
            <person name="Barbe V."/>
            <person name="Pelletier E."/>
            <person name="Sherman D.J."/>
            <person name="Westhof E."/>
            <person name="Weissenbach J."/>
            <person name="Baret P.V."/>
            <person name="Wincker P."/>
            <person name="Gaillardin C."/>
            <person name="Dujon B."/>
            <person name="Souciet J.L."/>
        </authorList>
    </citation>
    <scope>NUCLEOTIDE SEQUENCE [LARGE SCALE GENOMIC DNA]</scope>
    <source>
        <strain evidence="4">ATCC MYA-4447 / BCRC 22081 / CBS 7064 / NBRC 10061 / NRRL Y-12695</strain>
    </source>
</reference>
<feature type="compositionally biased region" description="Polar residues" evidence="1">
    <location>
        <begin position="47"/>
        <end position="58"/>
    </location>
</feature>
<dbReference type="AlphaFoldDB" id="G8YR01"/>
<keyword evidence="4" id="KW-1185">Reference proteome</keyword>
<feature type="region of interest" description="Disordered" evidence="1">
    <location>
        <begin position="630"/>
        <end position="657"/>
    </location>
</feature>
<feature type="compositionally biased region" description="Low complexity" evidence="1">
    <location>
        <begin position="977"/>
        <end position="995"/>
    </location>
</feature>
<protein>
    <submittedName>
        <fullName evidence="3">Piso0_001123 protein</fullName>
    </submittedName>
</protein>
<feature type="compositionally biased region" description="Polar residues" evidence="1">
    <location>
        <begin position="437"/>
        <end position="450"/>
    </location>
</feature>
<feature type="compositionally biased region" description="Polar residues" evidence="1">
    <location>
        <begin position="29"/>
        <end position="38"/>
    </location>
</feature>
<dbReference type="Proteomes" id="UP000005222">
    <property type="component" value="Chromosome C"/>
</dbReference>
<feature type="compositionally biased region" description="Polar residues" evidence="1">
    <location>
        <begin position="1005"/>
        <end position="1031"/>
    </location>
</feature>
<dbReference type="eggNOG" id="ENOG502SF3E">
    <property type="taxonomic scope" value="Eukaryota"/>
</dbReference>
<reference evidence="3" key="1">
    <citation type="submission" date="2011-10" db="EMBL/GenBank/DDBJ databases">
        <authorList>
            <person name="Genoscope - CEA"/>
        </authorList>
    </citation>
    <scope>NUCLEOTIDE SEQUENCE</scope>
</reference>
<dbReference type="HOGENOM" id="CLU_318088_0_0_1"/>
<sequence>MRSFMKAHRRSGSGVEDGDLDIDNMPQKFGNTPYSSPKMSLAGEFTPPQNRSNASTLGSPKKLLTPIKNFLTGHGKPLQTISSGDMLNEAIFGDESKQGSSKHRRRRRKQDNKTSESIDKKKQNIESQTKRSSLLGPGFELPTSRNNKNGMIHEKNPRSQVTSNAYRPAGLQPKTNLSPSRYTNSSDQSARTSQEKDRHSEVTNPSERAKIADNSNRTSHDIKHKDQTKSQTNDDDYYYDDLDSDSDSSQFSFVRDRTAGRNTSVKYYKTKPSKSSKIDGNINIFNENDLGYEVDELSDYDFENNGILDQLDDDLDGDLEEDVQYNPLFDEEDANVDTTQRKLNDIPKPVISPSLNNDFAESSPVSSIIFDKEDTDTASTDIKFTQSMIRGIKPYNHSYHLSINGLDPSTTSDSERFRSSDYLKEEEDILENYLDPKSSSSHVSLRNKSITPDVENGYSSSDSSPEVVDVNPPLVNGLTVGTNLRHRISKFQSNIDVTDTDTSKLFINRSPSIPTKSSKMFLERERLDKMGTEVFRNRPLRSFHGSISDNLNITLAAKVEEMSLFSDRHNFDASNSKKSIEDNISDEKELRMANMTEDQSIDNDTLQSHTSSGERTSIIQMMGILESLENRQETNSQHDSNLTETKQASNPTVAENRSSIAHMMGLLKSLEEKEEINSNVKDSTSDEASLETPSSLDQATSHLKKLPGQTTLPGNLSKDASDDRQRFSQASLASHSGDHLMNLLQSIEENQNCIPSQSNEVRSRIESSSPEIKISAGSMDEVVETSSALEKCNIYDSDYSNMSSPNDIQLVIDDVDSSPTEESHYLNVPLGGSRQNRKGQLAELQNEEKNNKRYSWFSNDEVFTFRTHNALQTETDNTNDRKQKEIPVKRNSKDVNYEDLIAEANQLPIDDDFEELVMRSKSAPSHSAGFHATKSFSRRPTKAVNDLSYSSSKIVTRNKTVTFYRSNSYDNSSGTGRNKLLSRASSSKSQRSLESITDENETWEDTSNNLSVSNGPYSFRSNTPLNSLSTESFRKSSPFLGTISENENNSR</sequence>
<gene>
    <name evidence="3" type="primary">Piso0_001123</name>
    <name evidence="2" type="ORF">GNLVRS01_PISO0C11398g</name>
    <name evidence="3" type="ORF">GNLVRS01_PISO0D11465g</name>
</gene>
<feature type="compositionally biased region" description="Basic residues" evidence="1">
    <location>
        <begin position="1"/>
        <end position="11"/>
    </location>
</feature>
<accession>G8YR01</accession>
<feature type="compositionally biased region" description="Basic and acidic residues" evidence="1">
    <location>
        <begin position="218"/>
        <end position="228"/>
    </location>
</feature>
<organism evidence="3 4">
    <name type="scientific">Pichia sorbitophila (strain ATCC MYA-4447 / BCRC 22081 / CBS 7064 / NBRC 10061 / NRRL Y-12695)</name>
    <name type="common">Hybrid yeast</name>
    <dbReference type="NCBI Taxonomy" id="559304"/>
    <lineage>
        <taxon>Eukaryota</taxon>
        <taxon>Fungi</taxon>
        <taxon>Dikarya</taxon>
        <taxon>Ascomycota</taxon>
        <taxon>Saccharomycotina</taxon>
        <taxon>Pichiomycetes</taxon>
        <taxon>Debaryomycetaceae</taxon>
        <taxon>Millerozyma</taxon>
    </lineage>
</organism>
<feature type="region of interest" description="Disordered" evidence="1">
    <location>
        <begin position="596"/>
        <end position="616"/>
    </location>
</feature>
<feature type="region of interest" description="Disordered" evidence="1">
    <location>
        <begin position="433"/>
        <end position="470"/>
    </location>
</feature>
<dbReference type="Proteomes" id="UP000005222">
    <property type="component" value="Chromosome D"/>
</dbReference>
<evidence type="ECO:0000313" key="2">
    <source>
        <dbReference type="EMBL" id="CCE78500.1"/>
    </source>
</evidence>
<feature type="compositionally biased region" description="Basic and acidic residues" evidence="1">
    <location>
        <begin position="193"/>
        <end position="211"/>
    </location>
</feature>